<dbReference type="Pfam" id="PF00496">
    <property type="entry name" value="SBP_bac_5"/>
    <property type="match status" value="1"/>
</dbReference>
<keyword evidence="2" id="KW-0813">Transport</keyword>
<evidence type="ECO:0000256" key="2">
    <source>
        <dbReference type="ARBA" id="ARBA00022448"/>
    </source>
</evidence>
<reference evidence="6 7" key="1">
    <citation type="submission" date="2019-10" db="EMBL/GenBank/DDBJ databases">
        <title>New species of Slilvanegrellaceae.</title>
        <authorList>
            <person name="Pitt A."/>
            <person name="Hahn M.W."/>
        </authorList>
    </citation>
    <scope>NUCLEOTIDE SEQUENCE [LARGE SCALE GENOMIC DNA]</scope>
    <source>
        <strain evidence="6 7">SP-Ram-0.45-NSY-1</strain>
    </source>
</reference>
<dbReference type="OrthoDB" id="5290216at2"/>
<dbReference type="Gene3D" id="3.40.190.10">
    <property type="entry name" value="Periplasmic binding protein-like II"/>
    <property type="match status" value="1"/>
</dbReference>
<dbReference type="EMBL" id="WFLM01000002">
    <property type="protein sequence ID" value="KAB8039845.1"/>
    <property type="molecule type" value="Genomic_DNA"/>
</dbReference>
<accession>A0A6N6VU34</accession>
<evidence type="ECO:0000256" key="3">
    <source>
        <dbReference type="ARBA" id="ARBA00022729"/>
    </source>
</evidence>
<protein>
    <recommendedName>
        <fullName evidence="5">Solute-binding protein family 5 domain-containing protein</fullName>
    </recommendedName>
</protein>
<evidence type="ECO:0000256" key="1">
    <source>
        <dbReference type="ARBA" id="ARBA00005695"/>
    </source>
</evidence>
<feature type="domain" description="Solute-binding protein family 5" evidence="5">
    <location>
        <begin position="75"/>
        <end position="422"/>
    </location>
</feature>
<dbReference type="AlphaFoldDB" id="A0A6N6VU34"/>
<comment type="caution">
    <text evidence="6">The sequence shown here is derived from an EMBL/GenBank/DDBJ whole genome shotgun (WGS) entry which is preliminary data.</text>
</comment>
<organism evidence="6 7">
    <name type="scientific">Silvanigrella paludirubra</name>
    <dbReference type="NCBI Taxonomy" id="2499159"/>
    <lineage>
        <taxon>Bacteria</taxon>
        <taxon>Pseudomonadati</taxon>
        <taxon>Bdellovibrionota</taxon>
        <taxon>Oligoflexia</taxon>
        <taxon>Silvanigrellales</taxon>
        <taxon>Silvanigrellaceae</taxon>
        <taxon>Silvanigrella</taxon>
    </lineage>
</organism>
<dbReference type="SUPFAM" id="SSF53850">
    <property type="entry name" value="Periplasmic binding protein-like II"/>
    <property type="match status" value="1"/>
</dbReference>
<dbReference type="GO" id="GO:0015833">
    <property type="term" value="P:peptide transport"/>
    <property type="evidence" value="ECO:0007669"/>
    <property type="project" value="TreeGrafter"/>
</dbReference>
<dbReference type="PANTHER" id="PTHR30290">
    <property type="entry name" value="PERIPLASMIC BINDING COMPONENT OF ABC TRANSPORTER"/>
    <property type="match status" value="1"/>
</dbReference>
<feature type="signal peptide" evidence="4">
    <location>
        <begin position="1"/>
        <end position="18"/>
    </location>
</feature>
<name>A0A6N6VU34_9BACT</name>
<dbReference type="Proteomes" id="UP000437748">
    <property type="component" value="Unassembled WGS sequence"/>
</dbReference>
<keyword evidence="3 4" id="KW-0732">Signal</keyword>
<dbReference type="RefSeq" id="WP_153419390.1">
    <property type="nucleotide sequence ID" value="NZ_WFLM01000002.1"/>
</dbReference>
<dbReference type="InterPro" id="IPR000914">
    <property type="entry name" value="SBP_5_dom"/>
</dbReference>
<feature type="chain" id="PRO_5026958931" description="Solute-binding protein family 5 domain-containing protein" evidence="4">
    <location>
        <begin position="19"/>
        <end position="503"/>
    </location>
</feature>
<dbReference type="GO" id="GO:1904680">
    <property type="term" value="F:peptide transmembrane transporter activity"/>
    <property type="evidence" value="ECO:0007669"/>
    <property type="project" value="TreeGrafter"/>
</dbReference>
<gene>
    <name evidence="6" type="ORF">GCL60_06165</name>
</gene>
<evidence type="ECO:0000313" key="6">
    <source>
        <dbReference type="EMBL" id="KAB8039845.1"/>
    </source>
</evidence>
<evidence type="ECO:0000259" key="5">
    <source>
        <dbReference type="Pfam" id="PF00496"/>
    </source>
</evidence>
<keyword evidence="7" id="KW-1185">Reference proteome</keyword>
<sequence length="503" mass="58693">MKHLYILSLFFTTFQLFANDPNVESKKIIYFCGNNSEFPWEENAELACRGSFYPAVLGLLFYIDHNAEINTLSLESFSWDYYNNYYKLRLKKDLYFHNNRKVNSKDLEFSILRHFFSKNPNIGDSFQINLKGTEKIKKGQPYQSGLVDGLKILDDRTIAITPSKSNPSFLYTLTHFSFSLVPIEELNSDLITWKKWPVGVGAYKVTEHFKKEKSFLLELVDPASYPNAPKEILYEQIRINEPDITNKDYITSRNEKYIKEELLAPLYRRLIEFNYSSDLAKSKDFRKAIAYAISREDLSKVTNILTNPLYELLTSSSIGRINIKENQNINEAIKIIKSLKLSNEITIPFSEDSSYLGEKYRIVLKGQLNKIGLKIKFKENTKNLWDPFTKEFKNSPFYLHSTEADYYDPILNFTNYRNGSPSKNAYPDDKLIQNLLDESQEAPSRDILNERLKNISRYFYEQRVLIPLFEIPNIVYYNPEKISCIGTQFGGVTLYLQNIKVKN</sequence>
<comment type="similarity">
    <text evidence="1">Belongs to the bacterial solute-binding protein 5 family.</text>
</comment>
<dbReference type="InterPro" id="IPR039424">
    <property type="entry name" value="SBP_5"/>
</dbReference>
<proteinExistence type="inferred from homology"/>
<dbReference type="PANTHER" id="PTHR30290:SF9">
    <property type="entry name" value="OLIGOPEPTIDE-BINDING PROTEIN APPA"/>
    <property type="match status" value="1"/>
</dbReference>
<evidence type="ECO:0000256" key="4">
    <source>
        <dbReference type="SAM" id="SignalP"/>
    </source>
</evidence>
<dbReference type="Gene3D" id="3.10.105.10">
    <property type="entry name" value="Dipeptide-binding Protein, Domain 3"/>
    <property type="match status" value="1"/>
</dbReference>
<evidence type="ECO:0000313" key="7">
    <source>
        <dbReference type="Proteomes" id="UP000437748"/>
    </source>
</evidence>